<feature type="transmembrane region" description="Helical" evidence="6">
    <location>
        <begin position="114"/>
        <end position="140"/>
    </location>
</feature>
<accession>A0ABW5G1F2</accession>
<dbReference type="RefSeq" id="WP_378268278.1">
    <property type="nucleotide sequence ID" value="NZ_JBHUKR010000017.1"/>
</dbReference>
<keyword evidence="2" id="KW-1003">Cell membrane</keyword>
<dbReference type="Proteomes" id="UP001597417">
    <property type="component" value="Unassembled WGS sequence"/>
</dbReference>
<keyword evidence="3 6" id="KW-0812">Transmembrane</keyword>
<sequence length="215" mass="23169">MYVSVAAATGMALTAVGMVLTPGPNMMYLVSRSIGQGRRAGLVSLLGTGIGFVVYLTMASLGLAVVFVAVPWLYMAFKAAGAVYLAYLAWQALRPGGTGVFETQVLPRDSNWRLFRMGLLTNLFNPKAAIMYLALIPQFVDPHQGHPTAQGFLLGSIQITVSMLVNATIVLAAGSLARFMTSRPRWTIWQRRITGTLLAAVAALLIREVPQRARA</sequence>
<proteinExistence type="predicted"/>
<dbReference type="EMBL" id="JBHUKR010000017">
    <property type="protein sequence ID" value="MFD2420254.1"/>
    <property type="molecule type" value="Genomic_DNA"/>
</dbReference>
<organism evidence="7 8">
    <name type="scientific">Amycolatopsis pigmentata</name>
    <dbReference type="NCBI Taxonomy" id="450801"/>
    <lineage>
        <taxon>Bacteria</taxon>
        <taxon>Bacillati</taxon>
        <taxon>Actinomycetota</taxon>
        <taxon>Actinomycetes</taxon>
        <taxon>Pseudonocardiales</taxon>
        <taxon>Pseudonocardiaceae</taxon>
        <taxon>Amycolatopsis</taxon>
    </lineage>
</organism>
<evidence type="ECO:0000256" key="2">
    <source>
        <dbReference type="ARBA" id="ARBA00022475"/>
    </source>
</evidence>
<name>A0ABW5G1F2_9PSEU</name>
<keyword evidence="5 6" id="KW-0472">Membrane</keyword>
<dbReference type="InterPro" id="IPR001123">
    <property type="entry name" value="LeuE-type"/>
</dbReference>
<dbReference type="PIRSF" id="PIRSF006324">
    <property type="entry name" value="LeuE"/>
    <property type="match status" value="1"/>
</dbReference>
<comment type="subcellular location">
    <subcellularLocation>
        <location evidence="1">Cell membrane</location>
        <topology evidence="1">Multi-pass membrane protein</topology>
    </subcellularLocation>
</comment>
<evidence type="ECO:0000313" key="7">
    <source>
        <dbReference type="EMBL" id="MFD2420254.1"/>
    </source>
</evidence>
<evidence type="ECO:0000313" key="8">
    <source>
        <dbReference type="Proteomes" id="UP001597417"/>
    </source>
</evidence>
<evidence type="ECO:0000256" key="3">
    <source>
        <dbReference type="ARBA" id="ARBA00022692"/>
    </source>
</evidence>
<dbReference type="Pfam" id="PF01810">
    <property type="entry name" value="LysE"/>
    <property type="match status" value="1"/>
</dbReference>
<dbReference type="PANTHER" id="PTHR30086:SF20">
    <property type="entry name" value="ARGININE EXPORTER PROTEIN ARGO-RELATED"/>
    <property type="match status" value="1"/>
</dbReference>
<gene>
    <name evidence="7" type="ORF">ACFSXZ_28375</name>
</gene>
<evidence type="ECO:0000256" key="4">
    <source>
        <dbReference type="ARBA" id="ARBA00022989"/>
    </source>
</evidence>
<protein>
    <submittedName>
        <fullName evidence="7">LysE family translocator</fullName>
    </submittedName>
</protein>
<feature type="transmembrane region" description="Helical" evidence="6">
    <location>
        <begin position="6"/>
        <end position="30"/>
    </location>
</feature>
<dbReference type="PANTHER" id="PTHR30086">
    <property type="entry name" value="ARGININE EXPORTER PROTEIN ARGO"/>
    <property type="match status" value="1"/>
</dbReference>
<comment type="caution">
    <text evidence="7">The sequence shown here is derived from an EMBL/GenBank/DDBJ whole genome shotgun (WGS) entry which is preliminary data.</text>
</comment>
<feature type="transmembrane region" description="Helical" evidence="6">
    <location>
        <begin position="72"/>
        <end position="93"/>
    </location>
</feature>
<reference evidence="8" key="1">
    <citation type="journal article" date="2019" name="Int. J. Syst. Evol. Microbiol.">
        <title>The Global Catalogue of Microorganisms (GCM) 10K type strain sequencing project: providing services to taxonomists for standard genome sequencing and annotation.</title>
        <authorList>
            <consortium name="The Broad Institute Genomics Platform"/>
            <consortium name="The Broad Institute Genome Sequencing Center for Infectious Disease"/>
            <person name="Wu L."/>
            <person name="Ma J."/>
        </authorList>
    </citation>
    <scope>NUCLEOTIDE SEQUENCE [LARGE SCALE GENOMIC DNA]</scope>
    <source>
        <strain evidence="8">CGMCC 4.7645</strain>
    </source>
</reference>
<evidence type="ECO:0000256" key="5">
    <source>
        <dbReference type="ARBA" id="ARBA00023136"/>
    </source>
</evidence>
<feature type="transmembrane region" description="Helical" evidence="6">
    <location>
        <begin position="42"/>
        <end position="66"/>
    </location>
</feature>
<evidence type="ECO:0000256" key="1">
    <source>
        <dbReference type="ARBA" id="ARBA00004651"/>
    </source>
</evidence>
<keyword evidence="4 6" id="KW-1133">Transmembrane helix</keyword>
<evidence type="ECO:0000256" key="6">
    <source>
        <dbReference type="SAM" id="Phobius"/>
    </source>
</evidence>
<keyword evidence="8" id="KW-1185">Reference proteome</keyword>
<feature type="transmembrane region" description="Helical" evidence="6">
    <location>
        <begin position="152"/>
        <end position="177"/>
    </location>
</feature>